<feature type="region of interest" description="Disordered" evidence="1">
    <location>
        <begin position="702"/>
        <end position="730"/>
    </location>
</feature>
<dbReference type="PANTHER" id="PTHR40254:SF1">
    <property type="entry name" value="BLR0577 PROTEIN"/>
    <property type="match status" value="1"/>
</dbReference>
<name>A0AAW8F3S9_9ACTN</name>
<dbReference type="SUPFAM" id="SSF51905">
    <property type="entry name" value="FAD/NAD(P)-binding domain"/>
    <property type="match status" value="1"/>
</dbReference>
<dbReference type="InterPro" id="IPR036188">
    <property type="entry name" value="FAD/NAD-bd_sf"/>
</dbReference>
<feature type="region of interest" description="Disordered" evidence="1">
    <location>
        <begin position="1"/>
        <end position="46"/>
    </location>
</feature>
<protein>
    <submittedName>
        <fullName evidence="3">NAD(P)/FAD-binding protein YdhS</fullName>
    </submittedName>
</protein>
<dbReference type="Proteomes" id="UP001234216">
    <property type="component" value="Unassembled WGS sequence"/>
</dbReference>
<feature type="domain" description="FAD-dependent urate hydroxylase HpyO/Asp monooxygenase CreE-like FAD/NAD(P)-binding" evidence="2">
    <location>
        <begin position="60"/>
        <end position="244"/>
    </location>
</feature>
<evidence type="ECO:0000313" key="4">
    <source>
        <dbReference type="Proteomes" id="UP001234216"/>
    </source>
</evidence>
<accession>A0AAW8F3S9</accession>
<sequence length="730" mass="77659">MEGTHGGGRAAGDGPPAGPPPRAAAARSPSGRPRPAGPPVSCASAPPAAQDTAAHLEVCLVGAGPRGLSVLERLCAHERKSPRWDTVTVHVADPDPPGAGRVWRPAQSRHLLMNTVACQVTVYTDASVRIDGPVEEGPSLYEWVRAWRSGTLETGRDDGHDEELLAEARGLGPDSYPTRALYGRYLTWVFRQVVADAPAHVTVRTHPARAVALEDGPAAAGQTLTLEDGTRLTGLSAVVLAQGHVPARPTRTERELAGFAARHGLTYVSPANPADVDLSGIRPGENVLLRGLGLNFFDYMTLLTQGRGGTFSRAGGSLVYRPSGREPRLHAGSRRGVPYQARGENEKRAHGRHVPRLLTDEHIAGLRARGTRGGAIDFAADLWPLISKEVSGVYYTALLTARGEPRAVTEEFAVRYLHAEPGRSEERLLAAAGIGPAERWDWERVARPYGSRTFGDLTAFRRWLREHLEEDVRLARQGNVSGPVKAALDVLRDLRNEVRLAVDHAGLTADSHRDHLDRWYTPLNAFVSIGPPASRIEEMAALMDAGVLDVTGPGLRVGTDAHDPLGPCFTGTPSAIPGVRVRATALIEARLPTTDLRRTADPLMSHLLRTGQCRPYRIPRGRAAAGGAATGGTDHETGGLAVTERPNRLIDARGVPHPRRFAYGVPTESVHWVTAAGIRPGVGSVTLEDSNAIAAAVLALPPAVPRPSPPSAAGRTVPGPITPPNAKAGA</sequence>
<reference evidence="3" key="1">
    <citation type="submission" date="2023-07" db="EMBL/GenBank/DDBJ databases">
        <title>Comparative genomics of wheat-associated soil bacteria to identify genetic determinants of phenazine resistance.</title>
        <authorList>
            <person name="Mouncey N."/>
        </authorList>
    </citation>
    <scope>NUCLEOTIDE SEQUENCE</scope>
    <source>
        <strain evidence="3">V4I22</strain>
    </source>
</reference>
<comment type="caution">
    <text evidence="3">The sequence shown here is derived from an EMBL/GenBank/DDBJ whole genome shotgun (WGS) entry which is preliminary data.</text>
</comment>
<organism evidence="3 4">
    <name type="scientific">Streptomyces canus</name>
    <dbReference type="NCBI Taxonomy" id="58343"/>
    <lineage>
        <taxon>Bacteria</taxon>
        <taxon>Bacillati</taxon>
        <taxon>Actinomycetota</taxon>
        <taxon>Actinomycetes</taxon>
        <taxon>Kitasatosporales</taxon>
        <taxon>Streptomycetaceae</taxon>
        <taxon>Streptomyces</taxon>
        <taxon>Streptomyces aurantiacus group</taxon>
    </lineage>
</organism>
<gene>
    <name evidence="3" type="ORF">QFZ22_000423</name>
</gene>
<evidence type="ECO:0000313" key="3">
    <source>
        <dbReference type="EMBL" id="MDQ0904438.1"/>
    </source>
</evidence>
<feature type="compositionally biased region" description="Low complexity" evidence="1">
    <location>
        <begin position="23"/>
        <end position="46"/>
    </location>
</feature>
<dbReference type="InterPro" id="IPR052189">
    <property type="entry name" value="L-asp_N-monooxygenase_NS-form"/>
</dbReference>
<dbReference type="AlphaFoldDB" id="A0AAW8F3S9"/>
<dbReference type="Pfam" id="PF13454">
    <property type="entry name" value="NAD_binding_9"/>
    <property type="match status" value="1"/>
</dbReference>
<feature type="compositionally biased region" description="Gly residues" evidence="1">
    <location>
        <begin position="1"/>
        <end position="11"/>
    </location>
</feature>
<evidence type="ECO:0000259" key="2">
    <source>
        <dbReference type="Pfam" id="PF13454"/>
    </source>
</evidence>
<evidence type="ECO:0000256" key="1">
    <source>
        <dbReference type="SAM" id="MobiDB-lite"/>
    </source>
</evidence>
<dbReference type="InterPro" id="IPR038732">
    <property type="entry name" value="HpyO/CreE_NAD-binding"/>
</dbReference>
<dbReference type="PANTHER" id="PTHR40254">
    <property type="entry name" value="BLR0577 PROTEIN"/>
    <property type="match status" value="1"/>
</dbReference>
<dbReference type="EMBL" id="JAUSZV010000003">
    <property type="protein sequence ID" value="MDQ0904438.1"/>
    <property type="molecule type" value="Genomic_DNA"/>
</dbReference>
<proteinExistence type="predicted"/>